<evidence type="ECO:0000256" key="3">
    <source>
        <dbReference type="ARBA" id="ARBA00023274"/>
    </source>
</evidence>
<dbReference type="EMBL" id="JAULSU010000001">
    <property type="protein sequence ID" value="KAK0632930.1"/>
    <property type="molecule type" value="Genomic_DNA"/>
</dbReference>
<dbReference type="InterPro" id="IPR050257">
    <property type="entry name" value="eL8/uL1-like"/>
</dbReference>
<dbReference type="SUPFAM" id="SSF56808">
    <property type="entry name" value="Ribosomal protein L1"/>
    <property type="match status" value="1"/>
</dbReference>
<evidence type="ECO:0000313" key="6">
    <source>
        <dbReference type="Proteomes" id="UP001175000"/>
    </source>
</evidence>
<dbReference type="Gene3D" id="3.30.190.20">
    <property type="match status" value="1"/>
</dbReference>
<evidence type="ECO:0000256" key="2">
    <source>
        <dbReference type="ARBA" id="ARBA00022980"/>
    </source>
</evidence>
<reference evidence="5" key="1">
    <citation type="submission" date="2023-06" db="EMBL/GenBank/DDBJ databases">
        <title>Genome-scale phylogeny and comparative genomics of the fungal order Sordariales.</title>
        <authorList>
            <consortium name="Lawrence Berkeley National Laboratory"/>
            <person name="Hensen N."/>
            <person name="Bonometti L."/>
            <person name="Westerberg I."/>
            <person name="Brannstrom I.O."/>
            <person name="Guillou S."/>
            <person name="Cros-Aarteil S."/>
            <person name="Calhoun S."/>
            <person name="Haridas S."/>
            <person name="Kuo A."/>
            <person name="Mondo S."/>
            <person name="Pangilinan J."/>
            <person name="Riley R."/>
            <person name="Labutti K."/>
            <person name="Andreopoulos B."/>
            <person name="Lipzen A."/>
            <person name="Chen C."/>
            <person name="Yanf M."/>
            <person name="Daum C."/>
            <person name="Ng V."/>
            <person name="Clum A."/>
            <person name="Steindorff A."/>
            <person name="Ohm R."/>
            <person name="Martin F."/>
            <person name="Silar P."/>
            <person name="Natvig D."/>
            <person name="Lalanne C."/>
            <person name="Gautier V."/>
            <person name="Ament-Velasquez S.L."/>
            <person name="Kruys A."/>
            <person name="Hutchinson M.I."/>
            <person name="Powell A.J."/>
            <person name="Barry K."/>
            <person name="Miller A.N."/>
            <person name="Grigoriev I.V."/>
            <person name="Debuchy R."/>
            <person name="Gladieux P."/>
            <person name="Thoren M.H."/>
            <person name="Johannesson H."/>
        </authorList>
    </citation>
    <scope>NUCLEOTIDE SEQUENCE</scope>
    <source>
        <strain evidence="5">CBS 606.72</strain>
    </source>
</reference>
<sequence>MSKITVAGVRALVEEVLRYANVEHKRNFVETVELQISLKGYDVQRDRRFSGAVRLPLPPRALRVCLLGDQQDLDRAKHHSIDAMSADDLKKLNKNKKLIKKLGRKYDAFIASDSLMRQIPRLLGPGLSRVGKFPTTISHADDFASRVTDVTATIKFQLKKVLCLAVAVGNVTMTTDELLANLMQAINYLVSLLKKGWQNVGSLVIKSTMSPPNRVY</sequence>
<dbReference type="PIRSF" id="PIRSF002155">
    <property type="entry name" value="Ribosomal_L1"/>
    <property type="match status" value="1"/>
</dbReference>
<dbReference type="PROSITE" id="PS01199">
    <property type="entry name" value="RIBOSOMAL_L1"/>
    <property type="match status" value="1"/>
</dbReference>
<proteinExistence type="inferred from homology"/>
<dbReference type="InterPro" id="IPR002143">
    <property type="entry name" value="Ribosomal_uL1"/>
</dbReference>
<comment type="caution">
    <text evidence="5">The sequence shown here is derived from an EMBL/GenBank/DDBJ whole genome shotgun (WGS) entry which is preliminary data.</text>
</comment>
<dbReference type="Gene3D" id="3.40.50.790">
    <property type="match status" value="1"/>
</dbReference>
<comment type="similarity">
    <text evidence="1 4">Belongs to the universal ribosomal protein uL1 family.</text>
</comment>
<keyword evidence="2 4" id="KW-0689">Ribosomal protein</keyword>
<dbReference type="InterPro" id="IPR028364">
    <property type="entry name" value="Ribosomal_uL1/biogenesis"/>
</dbReference>
<dbReference type="InterPro" id="IPR016095">
    <property type="entry name" value="Ribosomal_uL1_3-a/b-sand"/>
</dbReference>
<dbReference type="GO" id="GO:0003735">
    <property type="term" value="F:structural constituent of ribosome"/>
    <property type="evidence" value="ECO:0007669"/>
    <property type="project" value="InterPro"/>
</dbReference>
<evidence type="ECO:0000256" key="1">
    <source>
        <dbReference type="ARBA" id="ARBA00010531"/>
    </source>
</evidence>
<keyword evidence="6" id="KW-1185">Reference proteome</keyword>
<dbReference type="GO" id="GO:0015934">
    <property type="term" value="C:large ribosomal subunit"/>
    <property type="evidence" value="ECO:0007669"/>
    <property type="project" value="InterPro"/>
</dbReference>
<evidence type="ECO:0000256" key="4">
    <source>
        <dbReference type="RuleBase" id="RU000659"/>
    </source>
</evidence>
<dbReference type="Pfam" id="PF00687">
    <property type="entry name" value="Ribosomal_L1"/>
    <property type="match status" value="1"/>
</dbReference>
<dbReference type="GO" id="GO:0003723">
    <property type="term" value="F:RNA binding"/>
    <property type="evidence" value="ECO:0007669"/>
    <property type="project" value="InterPro"/>
</dbReference>
<dbReference type="InterPro" id="IPR023673">
    <property type="entry name" value="Ribosomal_uL1_CS"/>
</dbReference>
<keyword evidence="3 4" id="KW-0687">Ribonucleoprotein</keyword>
<dbReference type="GO" id="GO:0006412">
    <property type="term" value="P:translation"/>
    <property type="evidence" value="ECO:0007669"/>
    <property type="project" value="InterPro"/>
</dbReference>
<evidence type="ECO:0000313" key="5">
    <source>
        <dbReference type="EMBL" id="KAK0632930.1"/>
    </source>
</evidence>
<dbReference type="CDD" id="cd00403">
    <property type="entry name" value="Ribosomal_L1"/>
    <property type="match status" value="1"/>
</dbReference>
<dbReference type="AlphaFoldDB" id="A0AA40CCB4"/>
<dbReference type="FunFam" id="3.40.50.790:FF:000002">
    <property type="entry name" value="Ribosomal protein"/>
    <property type="match status" value="1"/>
</dbReference>
<dbReference type="PANTHER" id="PTHR23105">
    <property type="entry name" value="RIBOSOMAL PROTEIN L7AE FAMILY MEMBER"/>
    <property type="match status" value="1"/>
</dbReference>
<accession>A0AA40CCB4</accession>
<name>A0AA40CCB4_9PEZI</name>
<gene>
    <name evidence="5" type="ORF">B0T14DRAFT_415394</name>
</gene>
<protein>
    <recommendedName>
        <fullName evidence="4">Ribosomal protein</fullName>
    </recommendedName>
</protein>
<dbReference type="Proteomes" id="UP001175000">
    <property type="component" value="Unassembled WGS sequence"/>
</dbReference>
<dbReference type="InterPro" id="IPR023674">
    <property type="entry name" value="Ribosomal_uL1-like"/>
</dbReference>
<organism evidence="5 6">
    <name type="scientific">Immersiella caudata</name>
    <dbReference type="NCBI Taxonomy" id="314043"/>
    <lineage>
        <taxon>Eukaryota</taxon>
        <taxon>Fungi</taxon>
        <taxon>Dikarya</taxon>
        <taxon>Ascomycota</taxon>
        <taxon>Pezizomycotina</taxon>
        <taxon>Sordariomycetes</taxon>
        <taxon>Sordariomycetidae</taxon>
        <taxon>Sordariales</taxon>
        <taxon>Lasiosphaeriaceae</taxon>
        <taxon>Immersiella</taxon>
    </lineage>
</organism>